<dbReference type="OrthoDB" id="3050033at2759"/>
<keyword evidence="2" id="KW-1185">Reference proteome</keyword>
<protein>
    <submittedName>
        <fullName evidence="1">Uncharacterized protein</fullName>
    </submittedName>
</protein>
<evidence type="ECO:0000313" key="2">
    <source>
        <dbReference type="Proteomes" id="UP000772434"/>
    </source>
</evidence>
<dbReference type="Proteomes" id="UP000772434">
    <property type="component" value="Unassembled WGS sequence"/>
</dbReference>
<comment type="caution">
    <text evidence="1">The sequence shown here is derived from an EMBL/GenBank/DDBJ whole genome shotgun (WGS) entry which is preliminary data.</text>
</comment>
<organism evidence="1 2">
    <name type="scientific">Rhodocollybia butyracea</name>
    <dbReference type="NCBI Taxonomy" id="206335"/>
    <lineage>
        <taxon>Eukaryota</taxon>
        <taxon>Fungi</taxon>
        <taxon>Dikarya</taxon>
        <taxon>Basidiomycota</taxon>
        <taxon>Agaricomycotina</taxon>
        <taxon>Agaricomycetes</taxon>
        <taxon>Agaricomycetidae</taxon>
        <taxon>Agaricales</taxon>
        <taxon>Marasmiineae</taxon>
        <taxon>Omphalotaceae</taxon>
        <taxon>Rhodocollybia</taxon>
    </lineage>
</organism>
<proteinExistence type="predicted"/>
<sequence length="194" mass="22871">MRRLTEIGWGEEVEIMSSCAWWEWSQFKDLKLVGQSKKLADYAWNGIKDRLVEFLKEQKRQRLDWLKHKVLQEQTIPCAGQLSHVPPVEDLIWDTPFEEKLNADNLQPKLSEYLSSIIAEWKPAKIQELVEIMRKSGITEATASDLKLAKSGFRCSNCKEKMHYPQMFFHHCFVCYSPDSSVSKRLWTWYGYSY</sequence>
<dbReference type="AlphaFoldDB" id="A0A9P5TWD9"/>
<evidence type="ECO:0000313" key="1">
    <source>
        <dbReference type="EMBL" id="KAF9058305.1"/>
    </source>
</evidence>
<dbReference type="EMBL" id="JADNRY010000398">
    <property type="protein sequence ID" value="KAF9058305.1"/>
    <property type="molecule type" value="Genomic_DNA"/>
</dbReference>
<name>A0A9P5TWD9_9AGAR</name>
<accession>A0A9P5TWD9</accession>
<gene>
    <name evidence="1" type="ORF">BDP27DRAFT_1433051</name>
</gene>
<reference evidence="1" key="1">
    <citation type="submission" date="2020-11" db="EMBL/GenBank/DDBJ databases">
        <authorList>
            <consortium name="DOE Joint Genome Institute"/>
            <person name="Ahrendt S."/>
            <person name="Riley R."/>
            <person name="Andreopoulos W."/>
            <person name="Labutti K."/>
            <person name="Pangilinan J."/>
            <person name="Ruiz-Duenas F.J."/>
            <person name="Barrasa J.M."/>
            <person name="Sanchez-Garcia M."/>
            <person name="Camarero S."/>
            <person name="Miyauchi S."/>
            <person name="Serrano A."/>
            <person name="Linde D."/>
            <person name="Babiker R."/>
            <person name="Drula E."/>
            <person name="Ayuso-Fernandez I."/>
            <person name="Pacheco R."/>
            <person name="Padilla G."/>
            <person name="Ferreira P."/>
            <person name="Barriuso J."/>
            <person name="Kellner H."/>
            <person name="Castanera R."/>
            <person name="Alfaro M."/>
            <person name="Ramirez L."/>
            <person name="Pisabarro A.G."/>
            <person name="Kuo A."/>
            <person name="Tritt A."/>
            <person name="Lipzen A."/>
            <person name="He G."/>
            <person name="Yan M."/>
            <person name="Ng V."/>
            <person name="Cullen D."/>
            <person name="Martin F."/>
            <person name="Rosso M.-N."/>
            <person name="Henrissat B."/>
            <person name="Hibbett D."/>
            <person name="Martinez A.T."/>
            <person name="Grigoriev I.V."/>
        </authorList>
    </citation>
    <scope>NUCLEOTIDE SEQUENCE</scope>
    <source>
        <strain evidence="1">AH 40177</strain>
    </source>
</reference>